<evidence type="ECO:0000256" key="1">
    <source>
        <dbReference type="ARBA" id="ARBA00022729"/>
    </source>
</evidence>
<dbReference type="eggNOG" id="COG3637">
    <property type="taxonomic scope" value="Bacteria"/>
</dbReference>
<protein>
    <recommendedName>
        <fullName evidence="2">Outer membrane protein beta-barrel domain-containing protein</fullName>
    </recommendedName>
</protein>
<dbReference type="Gene3D" id="2.40.160.20">
    <property type="match status" value="1"/>
</dbReference>
<keyword evidence="4" id="KW-1185">Reference proteome</keyword>
<accession>M9RE64</accession>
<dbReference type="HOGENOM" id="CLU_037100_2_0_5"/>
<dbReference type="SUPFAM" id="SSF56925">
    <property type="entry name" value="OMPA-like"/>
    <property type="match status" value="1"/>
</dbReference>
<dbReference type="Pfam" id="PF13505">
    <property type="entry name" value="OMP_b-brl"/>
    <property type="match status" value="1"/>
</dbReference>
<feature type="domain" description="Outer membrane protein beta-barrel" evidence="2">
    <location>
        <begin position="8"/>
        <end position="145"/>
    </location>
</feature>
<sequence>MVAHVVPMATQMTPSTDWTGFYVGGQYVRCDAGDSITSDDAGGFGLHAGCLRDLWSFVVGGEFDYDVPTIDIGAGVDADFAHLKAIADHDLGAFMPYIKAGFAAFDLDSGFSDTVDFYGLGARYAINDNDRIGGGYLAHDTDELDRAAHLRPTHSTCEYPIVFTGF</sequence>
<dbReference type="STRING" id="391626.OAN307_c24950"/>
<dbReference type="KEGG" id="oat:OAN307_c24950"/>
<dbReference type="InterPro" id="IPR027385">
    <property type="entry name" value="Beta-barrel_OMP"/>
</dbReference>
<keyword evidence="1" id="KW-0732">Signal</keyword>
<dbReference type="AlphaFoldDB" id="M9RE64"/>
<reference evidence="3 4" key="1">
    <citation type="journal article" date="2013" name="PLoS ONE">
        <title>Poles Apart: Arctic and Antarctic Octadecabacter strains Share High Genome Plasticity and a New Type of Xanthorhodopsin.</title>
        <authorList>
            <person name="Vollmers J."/>
            <person name="Voget S."/>
            <person name="Dietrich S."/>
            <person name="Gollnow K."/>
            <person name="Smits M."/>
            <person name="Meyer K."/>
            <person name="Brinkhoff T."/>
            <person name="Simon M."/>
            <person name="Daniel R."/>
        </authorList>
    </citation>
    <scope>NUCLEOTIDE SEQUENCE [LARGE SCALE GENOMIC DNA]</scope>
    <source>
        <strain evidence="3 4">307</strain>
    </source>
</reference>
<evidence type="ECO:0000313" key="3">
    <source>
        <dbReference type="EMBL" id="AGI68100.1"/>
    </source>
</evidence>
<gene>
    <name evidence="3" type="ORF">OAN307_c24950</name>
</gene>
<evidence type="ECO:0000259" key="2">
    <source>
        <dbReference type="Pfam" id="PF13505"/>
    </source>
</evidence>
<name>M9RE64_9RHOB</name>
<dbReference type="InterPro" id="IPR011250">
    <property type="entry name" value="OMP/PagP_B-barrel"/>
</dbReference>
<dbReference type="EMBL" id="CP003740">
    <property type="protein sequence ID" value="AGI68100.1"/>
    <property type="molecule type" value="Genomic_DNA"/>
</dbReference>
<proteinExistence type="predicted"/>
<dbReference type="Proteomes" id="UP000005307">
    <property type="component" value="Chromosome"/>
</dbReference>
<organism evidence="3 4">
    <name type="scientific">Octadecabacter antarcticus 307</name>
    <dbReference type="NCBI Taxonomy" id="391626"/>
    <lineage>
        <taxon>Bacteria</taxon>
        <taxon>Pseudomonadati</taxon>
        <taxon>Pseudomonadota</taxon>
        <taxon>Alphaproteobacteria</taxon>
        <taxon>Rhodobacterales</taxon>
        <taxon>Roseobacteraceae</taxon>
        <taxon>Octadecabacter</taxon>
    </lineage>
</organism>
<evidence type="ECO:0000313" key="4">
    <source>
        <dbReference type="Proteomes" id="UP000005307"/>
    </source>
</evidence>